<feature type="transmembrane region" description="Helical" evidence="1">
    <location>
        <begin position="22"/>
        <end position="40"/>
    </location>
</feature>
<feature type="domain" description="SH3b" evidence="2">
    <location>
        <begin position="108"/>
        <end position="171"/>
    </location>
</feature>
<gene>
    <name evidence="3" type="ORF">COY37_10860</name>
</gene>
<comment type="caution">
    <text evidence="3">The sequence shown here is derived from an EMBL/GenBank/DDBJ whole genome shotgun (WGS) entry which is preliminary data.</text>
</comment>
<organism evidence="3 4">
    <name type="scientific">Candidatus Aquicultor secundus</name>
    <dbReference type="NCBI Taxonomy" id="1973895"/>
    <lineage>
        <taxon>Bacteria</taxon>
        <taxon>Bacillati</taxon>
        <taxon>Actinomycetota</taxon>
        <taxon>Candidatus Aquicultoria</taxon>
        <taxon>Candidatus Aquicultorales</taxon>
        <taxon>Candidatus Aquicultoraceae</taxon>
        <taxon>Candidatus Aquicultor</taxon>
    </lineage>
</organism>
<protein>
    <recommendedName>
        <fullName evidence="2">SH3b domain-containing protein</fullName>
    </recommendedName>
</protein>
<proteinExistence type="predicted"/>
<dbReference type="EMBL" id="PFNG01000251">
    <property type="protein sequence ID" value="PIZ35176.1"/>
    <property type="molecule type" value="Genomic_DNA"/>
</dbReference>
<reference evidence="4" key="1">
    <citation type="submission" date="2017-09" db="EMBL/GenBank/DDBJ databases">
        <title>Depth-based differentiation of microbial function through sediment-hosted aquifers and enrichment of novel symbionts in the deep terrestrial subsurface.</title>
        <authorList>
            <person name="Probst A.J."/>
            <person name="Ladd B."/>
            <person name="Jarett J.K."/>
            <person name="Geller-Mcgrath D.E."/>
            <person name="Sieber C.M.K."/>
            <person name="Emerson J.B."/>
            <person name="Anantharaman K."/>
            <person name="Thomas B.C."/>
            <person name="Malmstrom R."/>
            <person name="Stieglmeier M."/>
            <person name="Klingl A."/>
            <person name="Woyke T."/>
            <person name="Ryan C.M."/>
            <person name="Banfield J.F."/>
        </authorList>
    </citation>
    <scope>NUCLEOTIDE SEQUENCE [LARGE SCALE GENOMIC DNA]</scope>
</reference>
<accession>A0A2M7T5A6</accession>
<dbReference type="RefSeq" id="WP_286678851.1">
    <property type="nucleotide sequence ID" value="NZ_MNXI01000109.1"/>
</dbReference>
<evidence type="ECO:0000313" key="4">
    <source>
        <dbReference type="Proteomes" id="UP000230956"/>
    </source>
</evidence>
<name>A0A2M7T5A6_9ACTN</name>
<dbReference type="InterPro" id="IPR003646">
    <property type="entry name" value="SH3-like_bac-type"/>
</dbReference>
<keyword evidence="1" id="KW-0812">Transmembrane</keyword>
<sequence length="173" mass="18805">MIYKQSANKEHDEQDNNLHSKIIRHVTAWFLLFMVGIFLWKMSQPVLKNINAMSGQETTATASSAETTTTIAAKGKSVKAPVKTPAKTVVAATTTTTGLQNMRLPSGQNRVQVLVEALNVRQAPDINSTVVTSISKGSIVEVEENNGRWLKVRTVDNNEGYISSSPALVRAAP</sequence>
<dbReference type="Gene3D" id="2.30.30.40">
    <property type="entry name" value="SH3 Domains"/>
    <property type="match status" value="1"/>
</dbReference>
<dbReference type="PROSITE" id="PS51781">
    <property type="entry name" value="SH3B"/>
    <property type="match status" value="1"/>
</dbReference>
<dbReference type="AlphaFoldDB" id="A0A2M7T5A6"/>
<evidence type="ECO:0000313" key="3">
    <source>
        <dbReference type="EMBL" id="PIZ35176.1"/>
    </source>
</evidence>
<dbReference type="Proteomes" id="UP000230956">
    <property type="component" value="Unassembled WGS sequence"/>
</dbReference>
<evidence type="ECO:0000259" key="2">
    <source>
        <dbReference type="PROSITE" id="PS51781"/>
    </source>
</evidence>
<dbReference type="Pfam" id="PF08239">
    <property type="entry name" value="SH3_3"/>
    <property type="match status" value="1"/>
</dbReference>
<keyword evidence="1" id="KW-1133">Transmembrane helix</keyword>
<keyword evidence="1" id="KW-0472">Membrane</keyword>
<evidence type="ECO:0000256" key="1">
    <source>
        <dbReference type="SAM" id="Phobius"/>
    </source>
</evidence>